<evidence type="ECO:0000259" key="1">
    <source>
        <dbReference type="Pfam" id="PF22749"/>
    </source>
</evidence>
<dbReference type="PANTHER" id="PTHR21357:SF4">
    <property type="entry name" value="FAM172 FAMILY PROTEIN HOMOLOG CG10038"/>
    <property type="match status" value="1"/>
</dbReference>
<feature type="domain" description="Arb2" evidence="1">
    <location>
        <begin position="138"/>
        <end position="225"/>
    </location>
</feature>
<name>A0ABQ9XY37_9EUKA</name>
<dbReference type="InterPro" id="IPR048263">
    <property type="entry name" value="Arb2"/>
</dbReference>
<keyword evidence="3" id="KW-1185">Reference proteome</keyword>
<proteinExistence type="predicted"/>
<gene>
    <name evidence="2" type="ORF">BLNAU_8635</name>
</gene>
<dbReference type="SUPFAM" id="SSF53474">
    <property type="entry name" value="alpha/beta-Hydrolases"/>
    <property type="match status" value="1"/>
</dbReference>
<feature type="domain" description="Arb2" evidence="1">
    <location>
        <begin position="5"/>
        <end position="134"/>
    </location>
</feature>
<accession>A0ABQ9XY37</accession>
<dbReference type="EMBL" id="JARBJD010000056">
    <property type="protein sequence ID" value="KAK2956412.1"/>
    <property type="molecule type" value="Genomic_DNA"/>
</dbReference>
<dbReference type="InterPro" id="IPR029058">
    <property type="entry name" value="AB_hydrolase_fold"/>
</dbReference>
<dbReference type="Pfam" id="PF22749">
    <property type="entry name" value="Arb2"/>
    <property type="match status" value="2"/>
</dbReference>
<sequence length="405" mass="45691">MTETNDIRYAFNAAGELKDKETGEGFKYTNEPEYVKIGDYVVSYLQQQMEQVYNLVRVNLPSDDQPDSYVYMSANPSQFSAVLFLIQGSGAVRPGMWARSLCINVSLEMGSVLPMLHFAQARNWGVVVFNPNESTFEMGEHCCYVYNTVIKRDFTNMDSIYIVGHSAGGYHTFQLLSKNEADMVQYVKGIALTDAVHSYHDINSPQLYNHINSCMVHWKCSGKPLNTLLSWEGKRGMDGRGCRCVSAGTKKHEWSTGTCQREILKMFAVIADGGDFNTIFDEQETKDETPEEAAHRAERERQEILEGAEGKLELLTNQLNSGNMTLLDTLIPMLGLDRLKPTTNKTATDNSPQEISIPPMEVLLSQCLEKMPDFAILLQEKPEKKDDVVDLFSKILQIYLQKISQ</sequence>
<evidence type="ECO:0000313" key="2">
    <source>
        <dbReference type="EMBL" id="KAK2956412.1"/>
    </source>
</evidence>
<dbReference type="InterPro" id="IPR053858">
    <property type="entry name" value="Arb2_dom"/>
</dbReference>
<dbReference type="PANTHER" id="PTHR21357">
    <property type="entry name" value="FAM172 FAMILY PROTEIN HOMOLOG CG10038"/>
    <property type="match status" value="1"/>
</dbReference>
<protein>
    <submittedName>
        <fullName evidence="2">FAM172 family protein like protein</fullName>
    </submittedName>
</protein>
<organism evidence="2 3">
    <name type="scientific">Blattamonas nauphoetae</name>
    <dbReference type="NCBI Taxonomy" id="2049346"/>
    <lineage>
        <taxon>Eukaryota</taxon>
        <taxon>Metamonada</taxon>
        <taxon>Preaxostyla</taxon>
        <taxon>Oxymonadida</taxon>
        <taxon>Blattamonas</taxon>
    </lineage>
</organism>
<reference evidence="2 3" key="1">
    <citation type="journal article" date="2022" name="bioRxiv">
        <title>Genomics of Preaxostyla Flagellates Illuminates Evolutionary Transitions and the Path Towards Mitochondrial Loss.</title>
        <authorList>
            <person name="Novak L.V.F."/>
            <person name="Treitli S.C."/>
            <person name="Pyrih J."/>
            <person name="Halakuc P."/>
            <person name="Pipaliya S.V."/>
            <person name="Vacek V."/>
            <person name="Brzon O."/>
            <person name="Soukal P."/>
            <person name="Eme L."/>
            <person name="Dacks J.B."/>
            <person name="Karnkowska A."/>
            <person name="Elias M."/>
            <person name="Hampl V."/>
        </authorList>
    </citation>
    <scope>NUCLEOTIDE SEQUENCE [LARGE SCALE GENOMIC DNA]</scope>
    <source>
        <strain evidence="2">NAU3</strain>
        <tissue evidence="2">Gut</tissue>
    </source>
</reference>
<evidence type="ECO:0000313" key="3">
    <source>
        <dbReference type="Proteomes" id="UP001281761"/>
    </source>
</evidence>
<dbReference type="Proteomes" id="UP001281761">
    <property type="component" value="Unassembled WGS sequence"/>
</dbReference>
<comment type="caution">
    <text evidence="2">The sequence shown here is derived from an EMBL/GenBank/DDBJ whole genome shotgun (WGS) entry which is preliminary data.</text>
</comment>
<dbReference type="Gene3D" id="3.40.50.1820">
    <property type="entry name" value="alpha/beta hydrolase"/>
    <property type="match status" value="1"/>
</dbReference>